<dbReference type="InParanoid" id="E9DXF4"/>
<keyword evidence="3" id="KW-1185">Reference proteome</keyword>
<name>E9DXF4_METAQ</name>
<dbReference type="RefSeq" id="XP_007808642.1">
    <property type="nucleotide sequence ID" value="XM_007810451.1"/>
</dbReference>
<dbReference type="HOGENOM" id="CLU_1669919_0_0_1"/>
<evidence type="ECO:0000313" key="3">
    <source>
        <dbReference type="Proteomes" id="UP000002499"/>
    </source>
</evidence>
<reference evidence="2 3" key="1">
    <citation type="journal article" date="2011" name="PLoS Genet.">
        <title>Genome sequencing and comparative transcriptomics of the model entomopathogenic fungi Metarhizium anisopliae and M. acridum.</title>
        <authorList>
            <person name="Gao Q."/>
            <person name="Jin K."/>
            <person name="Ying S.H."/>
            <person name="Zhang Y."/>
            <person name="Xiao G."/>
            <person name="Shang Y."/>
            <person name="Duan Z."/>
            <person name="Hu X."/>
            <person name="Xie X.Q."/>
            <person name="Zhou G."/>
            <person name="Peng G."/>
            <person name="Luo Z."/>
            <person name="Huang W."/>
            <person name="Wang B."/>
            <person name="Fang W."/>
            <person name="Wang S."/>
            <person name="Zhong Y."/>
            <person name="Ma L.J."/>
            <person name="St Leger R.J."/>
            <person name="Zhao G.P."/>
            <person name="Pei Y."/>
            <person name="Feng M.G."/>
            <person name="Xia Y."/>
            <person name="Wang C."/>
        </authorList>
    </citation>
    <scope>NUCLEOTIDE SEQUENCE [LARGE SCALE GENOMIC DNA]</scope>
    <source>
        <strain evidence="2 3">CQMa 102</strain>
    </source>
</reference>
<dbReference type="AlphaFoldDB" id="E9DXF4"/>
<evidence type="ECO:0000313" key="2">
    <source>
        <dbReference type="EMBL" id="EFY91712.1"/>
    </source>
</evidence>
<dbReference type="KEGG" id="maw:19246613"/>
<organism evidence="3">
    <name type="scientific">Metarhizium acridum (strain CQMa 102)</name>
    <dbReference type="NCBI Taxonomy" id="655827"/>
    <lineage>
        <taxon>Eukaryota</taxon>
        <taxon>Fungi</taxon>
        <taxon>Dikarya</taxon>
        <taxon>Ascomycota</taxon>
        <taxon>Pezizomycotina</taxon>
        <taxon>Sordariomycetes</taxon>
        <taxon>Hypocreomycetidae</taxon>
        <taxon>Hypocreales</taxon>
        <taxon>Clavicipitaceae</taxon>
        <taxon>Metarhizium</taxon>
    </lineage>
</organism>
<accession>E9DXF4</accession>
<dbReference type="eggNOG" id="ENOG502RAGY">
    <property type="taxonomic scope" value="Eukaryota"/>
</dbReference>
<dbReference type="OrthoDB" id="4905728at2759"/>
<protein>
    <submittedName>
        <fullName evidence="2">Uncharacterized protein</fullName>
    </submittedName>
</protein>
<proteinExistence type="predicted"/>
<sequence>MKVFGFLTALLATASAASVISPEEKADWEGCTNDLISAYNRGAAGDKTSCVFWECLHKNADKYHRGGGIAALSNIITPVCLPVIAWPWDPHTAPKPSWQEVEDWRTCTRDLIKTFDSPTSGNEAACRMWACLHNNVSKYNRGGIVTQSSKLLTPLCNFKGLIPDWN</sequence>
<dbReference type="EMBL" id="GL698480">
    <property type="protein sequence ID" value="EFY91712.1"/>
    <property type="molecule type" value="Genomic_DNA"/>
</dbReference>
<feature type="signal peptide" evidence="1">
    <location>
        <begin position="1"/>
        <end position="16"/>
    </location>
</feature>
<evidence type="ECO:0000256" key="1">
    <source>
        <dbReference type="SAM" id="SignalP"/>
    </source>
</evidence>
<keyword evidence="1" id="KW-0732">Signal</keyword>
<dbReference type="Proteomes" id="UP000002499">
    <property type="component" value="Unassembled WGS sequence"/>
</dbReference>
<feature type="chain" id="PRO_5003238289" evidence="1">
    <location>
        <begin position="17"/>
        <end position="166"/>
    </location>
</feature>
<dbReference type="GeneID" id="19246613"/>
<gene>
    <name evidence="2" type="ORF">MAC_02302</name>
</gene>